<name>A0A6B0UK96_IXORI</name>
<dbReference type="EMBL" id="GIFC01008037">
    <property type="protein sequence ID" value="MXU90120.1"/>
    <property type="molecule type" value="Transcribed_RNA"/>
</dbReference>
<sequence length="112" mass="12836">MVHANVNWPLMTFFERQSTACLATWAHVPSISTKEQARCRVAYGRTHIILRFGDLVCAVTFKKLTCRHVIFMQIRYSKAVEPASETRSFQPWPSLCTAPALKIPSLHLPREH</sequence>
<evidence type="ECO:0000313" key="1">
    <source>
        <dbReference type="EMBL" id="MXU90120.1"/>
    </source>
</evidence>
<proteinExistence type="predicted"/>
<dbReference type="AlphaFoldDB" id="A0A6B0UK96"/>
<organism evidence="1">
    <name type="scientific">Ixodes ricinus</name>
    <name type="common">Common tick</name>
    <name type="synonym">Acarus ricinus</name>
    <dbReference type="NCBI Taxonomy" id="34613"/>
    <lineage>
        <taxon>Eukaryota</taxon>
        <taxon>Metazoa</taxon>
        <taxon>Ecdysozoa</taxon>
        <taxon>Arthropoda</taxon>
        <taxon>Chelicerata</taxon>
        <taxon>Arachnida</taxon>
        <taxon>Acari</taxon>
        <taxon>Parasitiformes</taxon>
        <taxon>Ixodida</taxon>
        <taxon>Ixodoidea</taxon>
        <taxon>Ixodidae</taxon>
        <taxon>Ixodinae</taxon>
        <taxon>Ixodes</taxon>
    </lineage>
</organism>
<protein>
    <submittedName>
        <fullName evidence="1">Uncharacterized protein</fullName>
    </submittedName>
</protein>
<accession>A0A6B0UK96</accession>
<reference evidence="1" key="1">
    <citation type="submission" date="2019-12" db="EMBL/GenBank/DDBJ databases">
        <title>An insight into the sialome of adult female Ixodes ricinus ticks feeding for 6 days.</title>
        <authorList>
            <person name="Perner J."/>
            <person name="Ribeiro J.M.C."/>
        </authorList>
    </citation>
    <scope>NUCLEOTIDE SEQUENCE</scope>
    <source>
        <strain evidence="1">Semi-engorged</strain>
        <tissue evidence="1">Salivary glands</tissue>
    </source>
</reference>